<dbReference type="AlphaFoldDB" id="A0A9W8BKQ7"/>
<reference evidence="3" key="1">
    <citation type="submission" date="2022-07" db="EMBL/GenBank/DDBJ databases">
        <title>Phylogenomic reconstructions and comparative analyses of Kickxellomycotina fungi.</title>
        <authorList>
            <person name="Reynolds N.K."/>
            <person name="Stajich J.E."/>
            <person name="Barry K."/>
            <person name="Grigoriev I.V."/>
            <person name="Crous P."/>
            <person name="Smith M.E."/>
        </authorList>
    </citation>
    <scope>NUCLEOTIDE SEQUENCE</scope>
    <source>
        <strain evidence="3">IMI 214461</strain>
    </source>
</reference>
<dbReference type="InterPro" id="IPR013094">
    <property type="entry name" value="AB_hydrolase_3"/>
</dbReference>
<gene>
    <name evidence="3" type="ORF">H4R26_002037</name>
</gene>
<sequence length="373" mass="39988">MGTEVYMDLKDSDMLSTLPGVGDAEVTEAERVAAQTIGHGMFGSLDQHRGFPETGPEDEPSIPAAAGAYRIFEYTIPKKQQPYMAGDDAFTQQRLDALYERDCTGQLEGGGHSMVVAAGASTTGGGVENLNPLYPGEQVALLVVGGGFVSGDTPPAKWLYVRMARELGRRVFVPRYHVAPKHVYPRPLHDVYTALQHLEARGFRPCDVAVVAISAGAHVALGVLQLRALRGLPPVATCVAVAPCLDLAAGSDSWRRNQPVCVLPHVPPASPASLARMYLGPLVDPDALSGGLLRRPLLAPLHAPQAALPPLQIHAGEHDVLYDDAAALAARAGTELIAYAGCNHYTILRGRTQLDRLYGHMRRFVNKKVTCSR</sequence>
<dbReference type="PANTHER" id="PTHR48081:SF8">
    <property type="entry name" value="ALPHA_BETA HYDROLASE FOLD-3 DOMAIN-CONTAINING PROTEIN-RELATED"/>
    <property type="match status" value="1"/>
</dbReference>
<dbReference type="PANTHER" id="PTHR48081">
    <property type="entry name" value="AB HYDROLASE SUPERFAMILY PROTEIN C4A8.06C"/>
    <property type="match status" value="1"/>
</dbReference>
<name>A0A9W8BKQ7_9FUNG</name>
<organism evidence="3 4">
    <name type="scientific">Coemansia thaxteri</name>
    <dbReference type="NCBI Taxonomy" id="2663907"/>
    <lineage>
        <taxon>Eukaryota</taxon>
        <taxon>Fungi</taxon>
        <taxon>Fungi incertae sedis</taxon>
        <taxon>Zoopagomycota</taxon>
        <taxon>Kickxellomycotina</taxon>
        <taxon>Kickxellomycetes</taxon>
        <taxon>Kickxellales</taxon>
        <taxon>Kickxellaceae</taxon>
        <taxon>Coemansia</taxon>
    </lineage>
</organism>
<keyword evidence="4" id="KW-1185">Reference proteome</keyword>
<protein>
    <recommendedName>
        <fullName evidence="2">Alpha/beta hydrolase fold-3 domain-containing protein</fullName>
    </recommendedName>
</protein>
<dbReference type="SUPFAM" id="SSF53474">
    <property type="entry name" value="alpha/beta-Hydrolases"/>
    <property type="match status" value="1"/>
</dbReference>
<dbReference type="InterPro" id="IPR029058">
    <property type="entry name" value="AB_hydrolase_fold"/>
</dbReference>
<evidence type="ECO:0000313" key="3">
    <source>
        <dbReference type="EMBL" id="KAJ2005280.1"/>
    </source>
</evidence>
<dbReference type="EMBL" id="JANBQF010000110">
    <property type="protein sequence ID" value="KAJ2005280.1"/>
    <property type="molecule type" value="Genomic_DNA"/>
</dbReference>
<proteinExistence type="predicted"/>
<feature type="domain" description="Alpha/beta hydrolase fold-3" evidence="2">
    <location>
        <begin position="145"/>
        <end position="344"/>
    </location>
</feature>
<comment type="caution">
    <text evidence="3">The sequence shown here is derived from an EMBL/GenBank/DDBJ whole genome shotgun (WGS) entry which is preliminary data.</text>
</comment>
<evidence type="ECO:0000256" key="1">
    <source>
        <dbReference type="ARBA" id="ARBA00022801"/>
    </source>
</evidence>
<keyword evidence="1" id="KW-0378">Hydrolase</keyword>
<dbReference type="OrthoDB" id="408631at2759"/>
<dbReference type="GO" id="GO:0016787">
    <property type="term" value="F:hydrolase activity"/>
    <property type="evidence" value="ECO:0007669"/>
    <property type="project" value="UniProtKB-KW"/>
</dbReference>
<evidence type="ECO:0000259" key="2">
    <source>
        <dbReference type="Pfam" id="PF07859"/>
    </source>
</evidence>
<dbReference type="Gene3D" id="3.40.50.1820">
    <property type="entry name" value="alpha/beta hydrolase"/>
    <property type="match status" value="1"/>
</dbReference>
<evidence type="ECO:0000313" key="4">
    <source>
        <dbReference type="Proteomes" id="UP001150907"/>
    </source>
</evidence>
<dbReference type="Pfam" id="PF07859">
    <property type="entry name" value="Abhydrolase_3"/>
    <property type="match status" value="1"/>
</dbReference>
<accession>A0A9W8BKQ7</accession>
<dbReference type="Proteomes" id="UP001150907">
    <property type="component" value="Unassembled WGS sequence"/>
</dbReference>
<dbReference type="InterPro" id="IPR050300">
    <property type="entry name" value="GDXG_lipolytic_enzyme"/>
</dbReference>